<evidence type="ECO:0000313" key="11">
    <source>
        <dbReference type="EMBL" id="NNJ24953.1"/>
    </source>
</evidence>
<keyword evidence="4" id="KW-0813">Transport</keyword>
<evidence type="ECO:0000256" key="4">
    <source>
        <dbReference type="ARBA" id="ARBA00022448"/>
    </source>
</evidence>
<evidence type="ECO:0000259" key="10">
    <source>
        <dbReference type="PROSITE" id="PS50928"/>
    </source>
</evidence>
<evidence type="ECO:0000256" key="5">
    <source>
        <dbReference type="ARBA" id="ARBA00022475"/>
    </source>
</evidence>
<evidence type="ECO:0000256" key="3">
    <source>
        <dbReference type="ARBA" id="ARBA00016864"/>
    </source>
</evidence>
<dbReference type="CDD" id="cd06261">
    <property type="entry name" value="TM_PBP2"/>
    <property type="match status" value="1"/>
</dbReference>
<accession>A0ABX1VCB4</accession>
<keyword evidence="6 9" id="KW-0812">Transmembrane</keyword>
<dbReference type="InterPro" id="IPR035906">
    <property type="entry name" value="MetI-like_sf"/>
</dbReference>
<evidence type="ECO:0000256" key="2">
    <source>
        <dbReference type="ARBA" id="ARBA00007069"/>
    </source>
</evidence>
<feature type="domain" description="ABC transmembrane type-1" evidence="10">
    <location>
        <begin position="348"/>
        <end position="580"/>
    </location>
</feature>
<proteinExistence type="inferred from homology"/>
<dbReference type="Pfam" id="PF00528">
    <property type="entry name" value="BPD_transp_1"/>
    <property type="match status" value="1"/>
</dbReference>
<evidence type="ECO:0000256" key="6">
    <source>
        <dbReference type="ARBA" id="ARBA00022692"/>
    </source>
</evidence>
<dbReference type="InterPro" id="IPR005672">
    <property type="entry name" value="Phosphate_PstA"/>
</dbReference>
<name>A0ABX1VCB4_9PLAN</name>
<dbReference type="PROSITE" id="PS50928">
    <property type="entry name" value="ABC_TM1"/>
    <property type="match status" value="1"/>
</dbReference>
<feature type="transmembrane region" description="Helical" evidence="9">
    <location>
        <begin position="16"/>
        <end position="40"/>
    </location>
</feature>
<keyword evidence="12" id="KW-1185">Reference proteome</keyword>
<reference evidence="11 12" key="1">
    <citation type="journal article" date="2020" name="Syst. Appl. Microbiol.">
        <title>Alienimonas chondri sp. nov., a novel planctomycete isolated from the biofilm of the red alga Chondrus crispus.</title>
        <authorList>
            <person name="Vitorino I."/>
            <person name="Albuquerque L."/>
            <person name="Wiegand S."/>
            <person name="Kallscheuer N."/>
            <person name="da Costa M.S."/>
            <person name="Lobo-da-Cunha A."/>
            <person name="Jogler C."/>
            <person name="Lage O.M."/>
        </authorList>
    </citation>
    <scope>NUCLEOTIDE SEQUENCE [LARGE SCALE GENOMIC DNA]</scope>
    <source>
        <strain evidence="11 12">LzC2</strain>
    </source>
</reference>
<comment type="subcellular location">
    <subcellularLocation>
        <location evidence="1 9">Cell membrane</location>
        <topology evidence="1 9">Multi-pass membrane protein</topology>
    </subcellularLocation>
</comment>
<comment type="similarity">
    <text evidence="2 9">Belongs to the binding-protein-dependent transport system permease family. CysTW subfamily.</text>
</comment>
<keyword evidence="7 9" id="KW-1133">Transmembrane helix</keyword>
<sequence length="596" mass="64705">MRGGPARSVVAGGEPAVWLSGAALAICLAMIGGLLALILWNGIGTFWPGELVRVTLRDGSAVLGEEYGTETYELRRASVPLLPAEARPVALAAFPEGEDAIEAVRVLLRTDNRRESGSTFTYVDAFEVQPGSKTTPSWAVVLERSDQGRFLGEPVRLVTPEQTYEGPEAAWEAFQKLRPAALERNERREELEEESGAGGVLIREAELRVRSAEMRTGVDGRDLARALSESALSASERTRLEAELAEKPADLREAIEEYVLLERRNDIQDAPRLAAMSELSAENAAEYLVMRTASGQEVEVETAEVVRGYRANALSWWGRLGVYLSRWWEFLSEEPRQAGTAGGVWPAIWGTVTMTLVMTVFVVPFGVLAALYLREYAKQGVIVSAVRVAVNNLAGVPSIVFGVFGLGFFCYLIGGGVDQLFYAERLPDPTFGKGGLLWASLTLALLTLPVVIVATEEALSAVPNSMREGSYACGASKWQTIRRIVLPRALPGILTGMILAVARGAGEVAPLMLVGAVNTAPALPVDLEAPFVHPSRSFMHLGFHIYDLGFQAPDGDAARPMVYTTMLLLIALVATLNLAAMWLRARLRRRFTSASF</sequence>
<dbReference type="SUPFAM" id="SSF161098">
    <property type="entry name" value="MetI-like"/>
    <property type="match status" value="1"/>
</dbReference>
<evidence type="ECO:0000256" key="1">
    <source>
        <dbReference type="ARBA" id="ARBA00004651"/>
    </source>
</evidence>
<keyword evidence="8 9" id="KW-0472">Membrane</keyword>
<comment type="caution">
    <text evidence="9">Lacks conserved residue(s) required for the propagation of feature annotation.</text>
</comment>
<feature type="transmembrane region" description="Helical" evidence="9">
    <location>
        <begin position="347"/>
        <end position="373"/>
    </location>
</feature>
<dbReference type="InterPro" id="IPR000515">
    <property type="entry name" value="MetI-like"/>
</dbReference>
<evidence type="ECO:0000256" key="7">
    <source>
        <dbReference type="ARBA" id="ARBA00022989"/>
    </source>
</evidence>
<dbReference type="PANTHER" id="PTHR43470">
    <property type="entry name" value="PHOSPHATE TRANSPORT SYSTEM PERMEASE PROTEIN PSTA-RELATED"/>
    <property type="match status" value="1"/>
</dbReference>
<organism evidence="11 12">
    <name type="scientific">Alienimonas chondri</name>
    <dbReference type="NCBI Taxonomy" id="2681879"/>
    <lineage>
        <taxon>Bacteria</taxon>
        <taxon>Pseudomonadati</taxon>
        <taxon>Planctomycetota</taxon>
        <taxon>Planctomycetia</taxon>
        <taxon>Planctomycetales</taxon>
        <taxon>Planctomycetaceae</taxon>
        <taxon>Alienimonas</taxon>
    </lineage>
</organism>
<feature type="transmembrane region" description="Helical" evidence="9">
    <location>
        <begin position="561"/>
        <end position="583"/>
    </location>
</feature>
<dbReference type="Gene3D" id="1.10.3720.10">
    <property type="entry name" value="MetI-like"/>
    <property type="match status" value="1"/>
</dbReference>
<evidence type="ECO:0000313" key="12">
    <source>
        <dbReference type="Proteomes" id="UP000609651"/>
    </source>
</evidence>
<evidence type="ECO:0000256" key="9">
    <source>
        <dbReference type="RuleBase" id="RU363043"/>
    </source>
</evidence>
<dbReference type="PANTHER" id="PTHR43470:SF6">
    <property type="entry name" value="PHOSPHATE TRANSPORT SYSTEM PERMEASE PROTEIN PSTA"/>
    <property type="match status" value="1"/>
</dbReference>
<dbReference type="NCBIfam" id="TIGR00974">
    <property type="entry name" value="3a0107s02c"/>
    <property type="match status" value="1"/>
</dbReference>
<dbReference type="EMBL" id="WTPX01000021">
    <property type="protein sequence ID" value="NNJ24953.1"/>
    <property type="molecule type" value="Genomic_DNA"/>
</dbReference>
<comment type="caution">
    <text evidence="11">The sequence shown here is derived from an EMBL/GenBank/DDBJ whole genome shotgun (WGS) entry which is preliminary data.</text>
</comment>
<keyword evidence="5 9" id="KW-1003">Cell membrane</keyword>
<evidence type="ECO:0000256" key="8">
    <source>
        <dbReference type="ARBA" id="ARBA00023136"/>
    </source>
</evidence>
<gene>
    <name evidence="11" type="ORF">LzC2_10150</name>
</gene>
<feature type="transmembrane region" description="Helical" evidence="9">
    <location>
        <begin position="393"/>
        <end position="414"/>
    </location>
</feature>
<dbReference type="Proteomes" id="UP000609651">
    <property type="component" value="Unassembled WGS sequence"/>
</dbReference>
<feature type="transmembrane region" description="Helical" evidence="9">
    <location>
        <begin position="435"/>
        <end position="455"/>
    </location>
</feature>
<protein>
    <recommendedName>
        <fullName evidence="3 9">Phosphate transport system permease protein PstA</fullName>
    </recommendedName>
</protein>